<comment type="caution">
    <text evidence="1">The sequence shown here is derived from an EMBL/GenBank/DDBJ whole genome shotgun (WGS) entry which is preliminary data.</text>
</comment>
<dbReference type="EMBL" id="VZQQ01000057">
    <property type="protein sequence ID" value="MBC8751489.1"/>
    <property type="molecule type" value="Genomic_DNA"/>
</dbReference>
<dbReference type="RefSeq" id="WP_187638410.1">
    <property type="nucleotide sequence ID" value="NZ_VZQQ01000057.1"/>
</dbReference>
<evidence type="ECO:0000313" key="1">
    <source>
        <dbReference type="EMBL" id="MBC8751489.1"/>
    </source>
</evidence>
<organism evidence="1 2">
    <name type="scientific">Paraburkholderia podalyriae</name>
    <dbReference type="NCBI Taxonomy" id="1938811"/>
    <lineage>
        <taxon>Bacteria</taxon>
        <taxon>Pseudomonadati</taxon>
        <taxon>Pseudomonadota</taxon>
        <taxon>Betaproteobacteria</taxon>
        <taxon>Burkholderiales</taxon>
        <taxon>Burkholderiaceae</taxon>
        <taxon>Paraburkholderia</taxon>
    </lineage>
</organism>
<dbReference type="Proteomes" id="UP000736373">
    <property type="component" value="Unassembled WGS sequence"/>
</dbReference>
<sequence>MRQATPHWLEKMLRDALRARRQMIRDGELLPEDEFRRRRGVTPNQLARLSASGSVFFIEVDGKAYYPRLLVDPAHNMRRLAYVCRILWPASPNERLHFLTSRSGALGGITPLQALKNDASYRELLILARGWASEFSRTIVKICSGEFIRGATLPVVCTGVIEIDPRVGLWRRAADALGGGGNLRPDGPYPKPKTATVFISRGTAGRPGDMVEARLDVLVSQGLAHTGVVVENYPRSDLDPIRVDKADDLVTVIRKILAAFR</sequence>
<evidence type="ECO:0000313" key="2">
    <source>
        <dbReference type="Proteomes" id="UP000736373"/>
    </source>
</evidence>
<accession>A0ABR7PZ77</accession>
<proteinExistence type="predicted"/>
<reference evidence="1 2" key="1">
    <citation type="submission" date="2019-09" db="EMBL/GenBank/DDBJ databases">
        <title>Paraburkholderia podalyriae sp. nov., A South African Podalyria-associated rhizobium.</title>
        <authorList>
            <person name="Mavima L."/>
            <person name="Beukes C.W."/>
            <person name="Palmer M."/>
            <person name="De Meyer S.E."/>
            <person name="James E.K."/>
            <person name="Maluk M."/>
            <person name="Avontuur J.R."/>
            <person name="Chan W.Y."/>
            <person name="Venter S.N."/>
            <person name="Steenkamp E.T."/>
        </authorList>
    </citation>
    <scope>NUCLEOTIDE SEQUENCE [LARGE SCALE GENOMIC DNA]</scope>
    <source>
        <strain evidence="1 2">WC7.3b</strain>
    </source>
</reference>
<protein>
    <submittedName>
        <fullName evidence="1">Uncharacterized protein</fullName>
    </submittedName>
</protein>
<name>A0ABR7PZ77_9BURK</name>
<keyword evidence="2" id="KW-1185">Reference proteome</keyword>
<gene>
    <name evidence="1" type="ORF">F6X42_34685</name>
</gene>